<organism evidence="2 3">
    <name type="scientific">Anaeramoeba flamelloides</name>
    <dbReference type="NCBI Taxonomy" id="1746091"/>
    <lineage>
        <taxon>Eukaryota</taxon>
        <taxon>Metamonada</taxon>
        <taxon>Anaeramoebidae</taxon>
        <taxon>Anaeramoeba</taxon>
    </lineage>
</organism>
<name>A0ABQ8YIJ2_9EUKA</name>
<protein>
    <submittedName>
        <fullName evidence="2">Uncharacterized protein</fullName>
    </submittedName>
</protein>
<comment type="caution">
    <text evidence="2">The sequence shown here is derived from an EMBL/GenBank/DDBJ whole genome shotgun (WGS) entry which is preliminary data.</text>
</comment>
<reference evidence="2" key="1">
    <citation type="submission" date="2022-08" db="EMBL/GenBank/DDBJ databases">
        <title>Novel sulfate-reducing endosymbionts in the free-living metamonad Anaeramoeba.</title>
        <authorList>
            <person name="Jerlstrom-Hultqvist J."/>
            <person name="Cepicka I."/>
            <person name="Gallot-Lavallee L."/>
            <person name="Salas-Leiva D."/>
            <person name="Curtis B.A."/>
            <person name="Zahonova K."/>
            <person name="Pipaliya S."/>
            <person name="Dacks J."/>
            <person name="Roger A.J."/>
        </authorList>
    </citation>
    <scope>NUCLEOTIDE SEQUENCE</scope>
    <source>
        <strain evidence="2">Schooner1</strain>
    </source>
</reference>
<evidence type="ECO:0000313" key="2">
    <source>
        <dbReference type="EMBL" id="KAJ6244419.1"/>
    </source>
</evidence>
<feature type="compositionally biased region" description="Basic residues" evidence="1">
    <location>
        <begin position="120"/>
        <end position="135"/>
    </location>
</feature>
<feature type="region of interest" description="Disordered" evidence="1">
    <location>
        <begin position="115"/>
        <end position="135"/>
    </location>
</feature>
<dbReference type="Proteomes" id="UP001150062">
    <property type="component" value="Unassembled WGS sequence"/>
</dbReference>
<evidence type="ECO:0000313" key="3">
    <source>
        <dbReference type="Proteomes" id="UP001150062"/>
    </source>
</evidence>
<gene>
    <name evidence="2" type="ORF">M0813_02384</name>
</gene>
<accession>A0ABQ8YIJ2</accession>
<feature type="compositionally biased region" description="Basic and acidic residues" evidence="1">
    <location>
        <begin position="277"/>
        <end position="302"/>
    </location>
</feature>
<sequence length="470" mass="56253">MDQDLQKQFCQITGFRKRLKLLSKIKPEETVGLEPSILKKSQLKALKKNKNAPKLIKIKRSAIDYLAKLTFRPKKSIERGMTSFLLKNFNLENSREYSREWFIFAQRTEERKKIKDKIREKKRRNRKKNPKPKVKGNKIIVIEEIRSTQNTSTNKIITKTKLEDFLKNDLLEKKSQRKRTLNSKFEKSQTSLRKKKKLSKIIIRVKRSPSYFQKKNNKKIHQSEIQKKTEKVLDQLVNNGISKKKTIKRIKTKNVNHTDNINHNENKNENENENEIDIEKQNEKENENENEKEKENGKEKETGNLTKKINSRRETCIGYKNKKVRIKMKEEQKIDQAYNTNHIYNEIKINKKVQLENLNIDLGFDQIDSPDFQIINSNNYYIDNNIEFHPKEFIKNNFGYQPNNEDQGIPFQRTSTNQKNLNSSEFKYKPESMILQPQSEYLEQIFDDSEIFVDFEPNHIYEYNQQFMWY</sequence>
<proteinExistence type="predicted"/>
<feature type="region of interest" description="Disordered" evidence="1">
    <location>
        <begin position="248"/>
        <end position="305"/>
    </location>
</feature>
<dbReference type="EMBL" id="JAOAOG010000164">
    <property type="protein sequence ID" value="KAJ6244419.1"/>
    <property type="molecule type" value="Genomic_DNA"/>
</dbReference>
<feature type="compositionally biased region" description="Basic and acidic residues" evidence="1">
    <location>
        <begin position="260"/>
        <end position="270"/>
    </location>
</feature>
<evidence type="ECO:0000256" key="1">
    <source>
        <dbReference type="SAM" id="MobiDB-lite"/>
    </source>
</evidence>
<keyword evidence="3" id="KW-1185">Reference proteome</keyword>